<proteinExistence type="predicted"/>
<dbReference type="InParanoid" id="A0A218Z1W5"/>
<feature type="region of interest" description="Disordered" evidence="1">
    <location>
        <begin position="1"/>
        <end position="29"/>
    </location>
</feature>
<evidence type="ECO:0000313" key="3">
    <source>
        <dbReference type="Proteomes" id="UP000242519"/>
    </source>
</evidence>
<feature type="compositionally biased region" description="Basic and acidic residues" evidence="1">
    <location>
        <begin position="191"/>
        <end position="204"/>
    </location>
</feature>
<feature type="compositionally biased region" description="Acidic residues" evidence="1">
    <location>
        <begin position="10"/>
        <end position="22"/>
    </location>
</feature>
<evidence type="ECO:0000256" key="1">
    <source>
        <dbReference type="SAM" id="MobiDB-lite"/>
    </source>
</evidence>
<keyword evidence="3" id="KW-1185">Reference proteome</keyword>
<organism evidence="2 3">
    <name type="scientific">Diplocarpon coronariae</name>
    <dbReference type="NCBI Taxonomy" id="2795749"/>
    <lineage>
        <taxon>Eukaryota</taxon>
        <taxon>Fungi</taxon>
        <taxon>Dikarya</taxon>
        <taxon>Ascomycota</taxon>
        <taxon>Pezizomycotina</taxon>
        <taxon>Leotiomycetes</taxon>
        <taxon>Helotiales</taxon>
        <taxon>Drepanopezizaceae</taxon>
        <taxon>Diplocarpon</taxon>
    </lineage>
</organism>
<dbReference type="Proteomes" id="UP000242519">
    <property type="component" value="Unassembled WGS sequence"/>
</dbReference>
<name>A0A218Z1W5_9HELO</name>
<gene>
    <name evidence="2" type="ORF">B2J93_2324</name>
</gene>
<feature type="compositionally biased region" description="Basic and acidic residues" evidence="1">
    <location>
        <begin position="147"/>
        <end position="158"/>
    </location>
</feature>
<evidence type="ECO:0000313" key="2">
    <source>
        <dbReference type="EMBL" id="OWP01732.1"/>
    </source>
</evidence>
<feature type="compositionally biased region" description="Basic and acidic residues" evidence="1">
    <location>
        <begin position="128"/>
        <end position="139"/>
    </location>
</feature>
<comment type="caution">
    <text evidence="2">The sequence shown here is derived from an EMBL/GenBank/DDBJ whole genome shotgun (WGS) entry which is preliminary data.</text>
</comment>
<accession>A0A218Z1W5</accession>
<dbReference type="EMBL" id="MZNU01000260">
    <property type="protein sequence ID" value="OWP01732.1"/>
    <property type="molecule type" value="Genomic_DNA"/>
</dbReference>
<reference evidence="2 3" key="1">
    <citation type="submission" date="2017-04" db="EMBL/GenBank/DDBJ databases">
        <title>Draft genome sequence of Marssonina coronaria NL1: causal agent of apple blotch.</title>
        <authorList>
            <person name="Cheng Q."/>
        </authorList>
    </citation>
    <scope>NUCLEOTIDE SEQUENCE [LARGE SCALE GENOMIC DNA]</scope>
    <source>
        <strain evidence="2 3">NL1</strain>
    </source>
</reference>
<dbReference type="AlphaFoldDB" id="A0A218Z1W5"/>
<protein>
    <submittedName>
        <fullName evidence="2">Uncharacterized protein</fullName>
    </submittedName>
</protein>
<sequence length="204" mass="20780">MPGEGGGGGGEDDDDADDDDDDRWVGGDPRAWFGRFGTVAGVAGLPGADLPPSAGPEDVEDGTCRATVEKREGGHRAGRGQNACLPGGCAGGAGPMRRGMRAALGKGACAGRARGGSSVGSLFSARRRPGEVEVREKRPPPARLRALRGDRGPHEMRAGGRTGGHGSHVSAGRCFARPTGTAGKRGSCPRTKTDVSKARAEGER</sequence>
<feature type="region of interest" description="Disordered" evidence="1">
    <location>
        <begin position="109"/>
        <end position="204"/>
    </location>
</feature>